<evidence type="ECO:0000313" key="1">
    <source>
        <dbReference type="EMBL" id="KIM67716.1"/>
    </source>
</evidence>
<reference evidence="1 2" key="1">
    <citation type="submission" date="2014-04" db="EMBL/GenBank/DDBJ databases">
        <authorList>
            <consortium name="DOE Joint Genome Institute"/>
            <person name="Kuo A."/>
            <person name="Kohler A."/>
            <person name="Nagy L.G."/>
            <person name="Floudas D."/>
            <person name="Copeland A."/>
            <person name="Barry K.W."/>
            <person name="Cichocki N."/>
            <person name="Veneault-Fourrey C."/>
            <person name="LaButti K."/>
            <person name="Lindquist E.A."/>
            <person name="Lipzen A."/>
            <person name="Lundell T."/>
            <person name="Morin E."/>
            <person name="Murat C."/>
            <person name="Sun H."/>
            <person name="Tunlid A."/>
            <person name="Henrissat B."/>
            <person name="Grigoriev I.V."/>
            <person name="Hibbett D.S."/>
            <person name="Martin F."/>
            <person name="Nordberg H.P."/>
            <person name="Cantor M.N."/>
            <person name="Hua S.X."/>
        </authorList>
    </citation>
    <scope>NUCLEOTIDE SEQUENCE [LARGE SCALE GENOMIC DNA]</scope>
    <source>
        <strain evidence="1 2">Foug A</strain>
    </source>
</reference>
<name>A0A0C3EII1_9AGAM</name>
<organism evidence="1 2">
    <name type="scientific">Scleroderma citrinum Foug A</name>
    <dbReference type="NCBI Taxonomy" id="1036808"/>
    <lineage>
        <taxon>Eukaryota</taxon>
        <taxon>Fungi</taxon>
        <taxon>Dikarya</taxon>
        <taxon>Basidiomycota</taxon>
        <taxon>Agaricomycotina</taxon>
        <taxon>Agaricomycetes</taxon>
        <taxon>Agaricomycetidae</taxon>
        <taxon>Boletales</taxon>
        <taxon>Sclerodermatineae</taxon>
        <taxon>Sclerodermataceae</taxon>
        <taxon>Scleroderma</taxon>
    </lineage>
</organism>
<evidence type="ECO:0000313" key="2">
    <source>
        <dbReference type="Proteomes" id="UP000053989"/>
    </source>
</evidence>
<gene>
    <name evidence="1" type="ORF">SCLCIDRAFT_1209824</name>
</gene>
<keyword evidence="2" id="KW-1185">Reference proteome</keyword>
<sequence>MACVLRILTGTANTALIGFLGEYFIYRRLSAYSECRMAGRKEGWWVTVRTTLDRYFFEADIVDSLDWTTLSSELAMSSTNDPL</sequence>
<reference evidence="2" key="2">
    <citation type="submission" date="2015-01" db="EMBL/GenBank/DDBJ databases">
        <title>Evolutionary Origins and Diversification of the Mycorrhizal Mutualists.</title>
        <authorList>
            <consortium name="DOE Joint Genome Institute"/>
            <consortium name="Mycorrhizal Genomics Consortium"/>
            <person name="Kohler A."/>
            <person name="Kuo A."/>
            <person name="Nagy L.G."/>
            <person name="Floudas D."/>
            <person name="Copeland A."/>
            <person name="Barry K.W."/>
            <person name="Cichocki N."/>
            <person name="Veneault-Fourrey C."/>
            <person name="LaButti K."/>
            <person name="Lindquist E.A."/>
            <person name="Lipzen A."/>
            <person name="Lundell T."/>
            <person name="Morin E."/>
            <person name="Murat C."/>
            <person name="Riley R."/>
            <person name="Ohm R."/>
            <person name="Sun H."/>
            <person name="Tunlid A."/>
            <person name="Henrissat B."/>
            <person name="Grigoriev I.V."/>
            <person name="Hibbett D.S."/>
            <person name="Martin F."/>
        </authorList>
    </citation>
    <scope>NUCLEOTIDE SEQUENCE [LARGE SCALE GENOMIC DNA]</scope>
    <source>
        <strain evidence="2">Foug A</strain>
    </source>
</reference>
<accession>A0A0C3EII1</accession>
<dbReference type="Proteomes" id="UP000053989">
    <property type="component" value="Unassembled WGS sequence"/>
</dbReference>
<dbReference type="InParanoid" id="A0A0C3EII1"/>
<dbReference type="AlphaFoldDB" id="A0A0C3EII1"/>
<proteinExistence type="predicted"/>
<protein>
    <submittedName>
        <fullName evidence="1">Uncharacterized protein</fullName>
    </submittedName>
</protein>
<dbReference type="EMBL" id="KN822011">
    <property type="protein sequence ID" value="KIM67716.1"/>
    <property type="molecule type" value="Genomic_DNA"/>
</dbReference>
<dbReference type="HOGENOM" id="CLU_2543958_0_0_1"/>